<keyword evidence="10 18" id="KW-0808">Transferase</keyword>
<evidence type="ECO:0000256" key="19">
    <source>
        <dbReference type="SAM" id="MobiDB-lite"/>
    </source>
</evidence>
<evidence type="ECO:0000256" key="8">
    <source>
        <dbReference type="ARBA" id="ARBA00022475"/>
    </source>
</evidence>
<evidence type="ECO:0000256" key="11">
    <source>
        <dbReference type="ARBA" id="ARBA00022692"/>
    </source>
</evidence>
<protein>
    <recommendedName>
        <fullName evidence="7 18">Phosphatidate cytidylyltransferase</fullName>
        <ecNumber evidence="6 18">2.7.7.41</ecNumber>
    </recommendedName>
</protein>
<dbReference type="Proteomes" id="UP000014387">
    <property type="component" value="Unassembled WGS sequence"/>
</dbReference>
<comment type="pathway">
    <text evidence="3 18">Phospholipid metabolism; CDP-diacylglycerol biosynthesis; CDP-diacylglycerol from sn-glycerol 3-phosphate: step 3/3.</text>
</comment>
<comment type="subcellular location">
    <subcellularLocation>
        <location evidence="2">Cell membrane</location>
        <topology evidence="2">Multi-pass membrane protein</topology>
    </subcellularLocation>
</comment>
<sequence length="289" mass="30645">MDFRRITHPGPTKNYEPLPSSGRAGRNLPAAVGVGVGLAALFLAVLFISNEAFVVLVSVAVVLALWELAGAFARKNREIVLPLAWVGGVGMVVCAHFLGLEAVLGALTVTVFAVAVWKLLDGRSPQAMLDIMVTTFALIYVALLASFVVLILDSPGAQAAVITWVLLSVANDTGGWAFGIMWGKHPMAPKISPKKSWEGFAGSLVFSVAAGIGGMVWLGGAWWLGIPLALLTTVAGTFGDLIESLIKRDVGLKDMSNMLPGHGGLMDRLDSLLMTAPVVYFFLKVAMQW</sequence>
<dbReference type="PANTHER" id="PTHR46382">
    <property type="entry name" value="PHOSPHATIDATE CYTIDYLYLTRANSFERASE"/>
    <property type="match status" value="1"/>
</dbReference>
<comment type="caution">
    <text evidence="21">The sequence shown here is derived from an EMBL/GenBank/DDBJ whole genome shotgun (WGS) entry which is preliminary data.</text>
</comment>
<dbReference type="PANTHER" id="PTHR46382:SF1">
    <property type="entry name" value="PHOSPHATIDATE CYTIDYLYLTRANSFERASE"/>
    <property type="match status" value="1"/>
</dbReference>
<dbReference type="InterPro" id="IPR000374">
    <property type="entry name" value="PC_trans"/>
</dbReference>
<evidence type="ECO:0000256" key="14">
    <source>
        <dbReference type="ARBA" id="ARBA00023098"/>
    </source>
</evidence>
<evidence type="ECO:0000256" key="9">
    <source>
        <dbReference type="ARBA" id="ARBA00022516"/>
    </source>
</evidence>
<evidence type="ECO:0000256" key="17">
    <source>
        <dbReference type="ARBA" id="ARBA00023264"/>
    </source>
</evidence>
<evidence type="ECO:0000313" key="21">
    <source>
        <dbReference type="EMBL" id="EPD29371.1"/>
    </source>
</evidence>
<dbReference type="EC" id="2.7.7.41" evidence="6 18"/>
<reference evidence="21 22" key="1">
    <citation type="submission" date="2013-05" db="EMBL/GenBank/DDBJ databases">
        <title>The Genome Sequence of Actinomyces europaeus ACS-120-V-COL10B.</title>
        <authorList>
            <consortium name="The Broad Institute Genomics Platform"/>
            <person name="Earl A."/>
            <person name="Ward D."/>
            <person name="Feldgarden M."/>
            <person name="Gevers D."/>
            <person name="Saerens B."/>
            <person name="Vaneechoutte M."/>
            <person name="Walker B."/>
            <person name="Young S."/>
            <person name="Zeng Q."/>
            <person name="Gargeya S."/>
            <person name="Fitzgerald M."/>
            <person name="Haas B."/>
            <person name="Abouelleil A."/>
            <person name="Allen A.W."/>
            <person name="Alvarado L."/>
            <person name="Arachchi H.M."/>
            <person name="Berlin A.M."/>
            <person name="Chapman S.B."/>
            <person name="Gainer-Dewar J."/>
            <person name="Goldberg J."/>
            <person name="Griggs A."/>
            <person name="Gujja S."/>
            <person name="Hansen M."/>
            <person name="Howarth C."/>
            <person name="Imamovic A."/>
            <person name="Ireland A."/>
            <person name="Larimer J."/>
            <person name="McCowan C."/>
            <person name="Murphy C."/>
            <person name="Pearson M."/>
            <person name="Poon T.W."/>
            <person name="Priest M."/>
            <person name="Roberts A."/>
            <person name="Saif S."/>
            <person name="Shea T."/>
            <person name="Sisk P."/>
            <person name="Sykes S."/>
            <person name="Wortman J."/>
            <person name="Nusbaum C."/>
            <person name="Birren B."/>
        </authorList>
    </citation>
    <scope>NUCLEOTIDE SEQUENCE [LARGE SCALE GENOMIC DNA]</scope>
    <source>
        <strain evidence="21 22">ACS-120-V-Col10b</strain>
    </source>
</reference>
<dbReference type="EMBL" id="AGWN01000005">
    <property type="protein sequence ID" value="EPD29371.1"/>
    <property type="molecule type" value="Genomic_DNA"/>
</dbReference>
<dbReference type="GO" id="GO:0004605">
    <property type="term" value="F:phosphatidate cytidylyltransferase activity"/>
    <property type="evidence" value="ECO:0007669"/>
    <property type="project" value="UniProtKB-EC"/>
</dbReference>
<feature type="transmembrane region" description="Helical" evidence="20">
    <location>
        <begin position="199"/>
        <end position="218"/>
    </location>
</feature>
<keyword evidence="9" id="KW-0444">Lipid biosynthesis</keyword>
<evidence type="ECO:0000256" key="5">
    <source>
        <dbReference type="ARBA" id="ARBA00010185"/>
    </source>
</evidence>
<evidence type="ECO:0000256" key="6">
    <source>
        <dbReference type="ARBA" id="ARBA00012487"/>
    </source>
</evidence>
<dbReference type="PROSITE" id="PS01315">
    <property type="entry name" value="CDS"/>
    <property type="match status" value="1"/>
</dbReference>
<evidence type="ECO:0000256" key="12">
    <source>
        <dbReference type="ARBA" id="ARBA00022695"/>
    </source>
</evidence>
<accession>A0A9W5VVP1</accession>
<dbReference type="Pfam" id="PF01148">
    <property type="entry name" value="CTP_transf_1"/>
    <property type="match status" value="1"/>
</dbReference>
<keyword evidence="16" id="KW-0594">Phospholipid biosynthesis</keyword>
<comment type="similarity">
    <text evidence="5 18">Belongs to the CDS family.</text>
</comment>
<keyword evidence="14" id="KW-0443">Lipid metabolism</keyword>
<proteinExistence type="inferred from homology"/>
<evidence type="ECO:0000313" key="22">
    <source>
        <dbReference type="Proteomes" id="UP000014387"/>
    </source>
</evidence>
<feature type="transmembrane region" description="Helical" evidence="20">
    <location>
        <begin position="157"/>
        <end position="178"/>
    </location>
</feature>
<evidence type="ECO:0000256" key="13">
    <source>
        <dbReference type="ARBA" id="ARBA00022989"/>
    </source>
</evidence>
<dbReference type="GO" id="GO:0005886">
    <property type="term" value="C:plasma membrane"/>
    <property type="evidence" value="ECO:0007669"/>
    <property type="project" value="UniProtKB-SubCell"/>
</dbReference>
<keyword evidence="15 20" id="KW-0472">Membrane</keyword>
<feature type="transmembrane region" description="Helical" evidence="20">
    <location>
        <begin position="79"/>
        <end position="98"/>
    </location>
</feature>
<dbReference type="AlphaFoldDB" id="A0A9W5VVP1"/>
<evidence type="ECO:0000256" key="2">
    <source>
        <dbReference type="ARBA" id="ARBA00004651"/>
    </source>
</evidence>
<keyword evidence="13 20" id="KW-1133">Transmembrane helix</keyword>
<keyword evidence="12 18" id="KW-0548">Nucleotidyltransferase</keyword>
<comment type="pathway">
    <text evidence="4">Lipid metabolism.</text>
</comment>
<gene>
    <name evidence="21" type="ORF">HMPREF9238_01687</name>
</gene>
<evidence type="ECO:0000256" key="1">
    <source>
        <dbReference type="ARBA" id="ARBA00001698"/>
    </source>
</evidence>
<evidence type="ECO:0000256" key="20">
    <source>
        <dbReference type="SAM" id="Phobius"/>
    </source>
</evidence>
<keyword evidence="22" id="KW-1185">Reference proteome</keyword>
<feature type="transmembrane region" description="Helical" evidence="20">
    <location>
        <begin position="28"/>
        <end position="47"/>
    </location>
</feature>
<evidence type="ECO:0000256" key="4">
    <source>
        <dbReference type="ARBA" id="ARBA00005189"/>
    </source>
</evidence>
<keyword evidence="17" id="KW-1208">Phospholipid metabolism</keyword>
<name>A0A9W5VVP1_9ACTO</name>
<organism evidence="21 22">
    <name type="scientific">Gleimia europaea ACS-120-V-Col10b</name>
    <dbReference type="NCBI Taxonomy" id="883069"/>
    <lineage>
        <taxon>Bacteria</taxon>
        <taxon>Bacillati</taxon>
        <taxon>Actinomycetota</taxon>
        <taxon>Actinomycetes</taxon>
        <taxon>Actinomycetales</taxon>
        <taxon>Actinomycetaceae</taxon>
        <taxon>Gleimia</taxon>
    </lineage>
</organism>
<keyword evidence="8" id="KW-1003">Cell membrane</keyword>
<keyword evidence="11 18" id="KW-0812">Transmembrane</keyword>
<feature type="transmembrane region" description="Helical" evidence="20">
    <location>
        <begin position="127"/>
        <end position="151"/>
    </location>
</feature>
<feature type="region of interest" description="Disordered" evidence="19">
    <location>
        <begin position="1"/>
        <end position="21"/>
    </location>
</feature>
<evidence type="ECO:0000256" key="3">
    <source>
        <dbReference type="ARBA" id="ARBA00005119"/>
    </source>
</evidence>
<feature type="transmembrane region" description="Helical" evidence="20">
    <location>
        <begin position="53"/>
        <end position="72"/>
    </location>
</feature>
<feature type="transmembrane region" description="Helical" evidence="20">
    <location>
        <begin position="265"/>
        <end position="283"/>
    </location>
</feature>
<evidence type="ECO:0000256" key="18">
    <source>
        <dbReference type="RuleBase" id="RU003938"/>
    </source>
</evidence>
<dbReference type="GO" id="GO:0016024">
    <property type="term" value="P:CDP-diacylglycerol biosynthetic process"/>
    <property type="evidence" value="ECO:0007669"/>
    <property type="project" value="TreeGrafter"/>
</dbReference>
<comment type="catalytic activity">
    <reaction evidence="1 18">
        <text>a 1,2-diacyl-sn-glycero-3-phosphate + CTP + H(+) = a CDP-1,2-diacyl-sn-glycerol + diphosphate</text>
        <dbReference type="Rhea" id="RHEA:16229"/>
        <dbReference type="ChEBI" id="CHEBI:15378"/>
        <dbReference type="ChEBI" id="CHEBI:33019"/>
        <dbReference type="ChEBI" id="CHEBI:37563"/>
        <dbReference type="ChEBI" id="CHEBI:58332"/>
        <dbReference type="ChEBI" id="CHEBI:58608"/>
        <dbReference type="EC" id="2.7.7.41"/>
    </reaction>
</comment>
<evidence type="ECO:0000256" key="7">
    <source>
        <dbReference type="ARBA" id="ARBA00019373"/>
    </source>
</evidence>
<evidence type="ECO:0000256" key="10">
    <source>
        <dbReference type="ARBA" id="ARBA00022679"/>
    </source>
</evidence>
<evidence type="ECO:0000256" key="16">
    <source>
        <dbReference type="ARBA" id="ARBA00023209"/>
    </source>
</evidence>
<evidence type="ECO:0000256" key="15">
    <source>
        <dbReference type="ARBA" id="ARBA00023136"/>
    </source>
</evidence>
<feature type="transmembrane region" description="Helical" evidence="20">
    <location>
        <begin position="104"/>
        <end position="120"/>
    </location>
</feature>